<dbReference type="KEGG" id="nhy:JQS43_24890"/>
<dbReference type="PANTHER" id="PTHR11537:SF254">
    <property type="entry name" value="POTASSIUM VOLTAGE-GATED CHANNEL PROTEIN SHAB"/>
    <property type="match status" value="1"/>
</dbReference>
<feature type="transmembrane region" description="Helical" evidence="9">
    <location>
        <begin position="176"/>
        <end position="199"/>
    </location>
</feature>
<evidence type="ECO:0000256" key="8">
    <source>
        <dbReference type="SAM" id="MobiDB-lite"/>
    </source>
</evidence>
<evidence type="ECO:0000256" key="5">
    <source>
        <dbReference type="ARBA" id="ARBA00023065"/>
    </source>
</evidence>
<dbReference type="SUPFAM" id="SSF81324">
    <property type="entry name" value="Voltage-gated potassium channels"/>
    <property type="match status" value="1"/>
</dbReference>
<gene>
    <name evidence="11" type="ORF">JQS43_24890</name>
</gene>
<keyword evidence="3 9" id="KW-0812">Transmembrane</keyword>
<dbReference type="RefSeq" id="WP_239676809.1">
    <property type="nucleotide sequence ID" value="NZ_CP070499.1"/>
</dbReference>
<dbReference type="Proteomes" id="UP000662857">
    <property type="component" value="Chromosome"/>
</dbReference>
<dbReference type="AlphaFoldDB" id="A0A895YKN6"/>
<dbReference type="Gene3D" id="1.20.5.110">
    <property type="match status" value="1"/>
</dbReference>
<keyword evidence="5" id="KW-0406">Ion transport</keyword>
<dbReference type="EMBL" id="CP070499">
    <property type="protein sequence ID" value="QSB14660.1"/>
    <property type="molecule type" value="Genomic_DNA"/>
</dbReference>
<evidence type="ECO:0000256" key="3">
    <source>
        <dbReference type="ARBA" id="ARBA00022692"/>
    </source>
</evidence>
<dbReference type="GO" id="GO:0001508">
    <property type="term" value="P:action potential"/>
    <property type="evidence" value="ECO:0007669"/>
    <property type="project" value="TreeGrafter"/>
</dbReference>
<dbReference type="Pfam" id="PF07885">
    <property type="entry name" value="Ion_trans_2"/>
    <property type="match status" value="1"/>
</dbReference>
<evidence type="ECO:0000256" key="2">
    <source>
        <dbReference type="ARBA" id="ARBA00022448"/>
    </source>
</evidence>
<feature type="compositionally biased region" description="Low complexity" evidence="8">
    <location>
        <begin position="237"/>
        <end position="255"/>
    </location>
</feature>
<keyword evidence="6 9" id="KW-0472">Membrane</keyword>
<proteinExistence type="predicted"/>
<evidence type="ECO:0000256" key="6">
    <source>
        <dbReference type="ARBA" id="ARBA00023136"/>
    </source>
</evidence>
<name>A0A895YKN6_9ACTN</name>
<dbReference type="InterPro" id="IPR028325">
    <property type="entry name" value="VG_K_chnl"/>
</dbReference>
<comment type="subcellular location">
    <subcellularLocation>
        <location evidence="1">Membrane</location>
        <topology evidence="1">Multi-pass membrane protein</topology>
    </subcellularLocation>
</comment>
<evidence type="ECO:0000256" key="9">
    <source>
        <dbReference type="SAM" id="Phobius"/>
    </source>
</evidence>
<evidence type="ECO:0000313" key="12">
    <source>
        <dbReference type="Proteomes" id="UP000662857"/>
    </source>
</evidence>
<feature type="transmembrane region" description="Helical" evidence="9">
    <location>
        <begin position="115"/>
        <end position="135"/>
    </location>
</feature>
<dbReference type="Gene3D" id="1.20.120.350">
    <property type="entry name" value="Voltage-gated potassium channels. Chain C"/>
    <property type="match status" value="1"/>
</dbReference>
<keyword evidence="7" id="KW-0407">Ion channel</keyword>
<evidence type="ECO:0000313" key="11">
    <source>
        <dbReference type="EMBL" id="QSB14660.1"/>
    </source>
</evidence>
<protein>
    <submittedName>
        <fullName evidence="11">Ion transporter</fullName>
    </submittedName>
</protein>
<dbReference type="GO" id="GO:0005249">
    <property type="term" value="F:voltage-gated potassium channel activity"/>
    <property type="evidence" value="ECO:0007669"/>
    <property type="project" value="InterPro"/>
</dbReference>
<feature type="compositionally biased region" description="Pro residues" evidence="8">
    <location>
        <begin position="256"/>
        <end position="272"/>
    </location>
</feature>
<sequence>MADRVHSWERRTGPWLMALAVLFLVVYAWPVLQPELPAEVLTACRAANLVIWLLFGADYLIRLLLAGDRWRFVRSHLFDLLVLALPLLRPLRLLRLVTALMVIERRTEVMTRGKLAVYVGATMGLLVGVGALALLDAERGTGNIDSYPDALWWAVVTVTTVGYGDHFPVTGAGRAVAVGLMLCGIGLLGFVTGSLASWVMERISTVASTTEQTQAELTDVVAELRQLRAEVAALGAPAGAEATAPAGPEPGSAPVGPEPGSAPAPGQPGSPR</sequence>
<accession>A0A895YKN6</accession>
<evidence type="ECO:0000256" key="4">
    <source>
        <dbReference type="ARBA" id="ARBA00022989"/>
    </source>
</evidence>
<dbReference type="InterPro" id="IPR027359">
    <property type="entry name" value="Volt_channel_dom_sf"/>
</dbReference>
<evidence type="ECO:0000256" key="7">
    <source>
        <dbReference type="ARBA" id="ARBA00023303"/>
    </source>
</evidence>
<reference evidence="11" key="1">
    <citation type="submission" date="2021-02" db="EMBL/GenBank/DDBJ databases">
        <title>Natrosporangium hydrolyticum gen. nov., sp. nov, a haloalkaliphilic actinobacterium from a soda solonchak soil.</title>
        <authorList>
            <person name="Sorokin D.Y."/>
            <person name="Khijniak T.V."/>
            <person name="Zakharycheva A.P."/>
            <person name="Boueva O.V."/>
            <person name="Ariskina E.V."/>
            <person name="Hahnke R.L."/>
            <person name="Bunk B."/>
            <person name="Sproer C."/>
            <person name="Schumann P."/>
            <person name="Evtushenko L.I."/>
            <person name="Kublanov I.V."/>
        </authorList>
    </citation>
    <scope>NUCLEOTIDE SEQUENCE</scope>
    <source>
        <strain evidence="11">DSM 106523</strain>
    </source>
</reference>
<dbReference type="GO" id="GO:0008076">
    <property type="term" value="C:voltage-gated potassium channel complex"/>
    <property type="evidence" value="ECO:0007669"/>
    <property type="project" value="InterPro"/>
</dbReference>
<feature type="transmembrane region" description="Helical" evidence="9">
    <location>
        <begin position="49"/>
        <end position="65"/>
    </location>
</feature>
<organism evidence="11 12">
    <name type="scientific">Natronosporangium hydrolyticum</name>
    <dbReference type="NCBI Taxonomy" id="2811111"/>
    <lineage>
        <taxon>Bacteria</taxon>
        <taxon>Bacillati</taxon>
        <taxon>Actinomycetota</taxon>
        <taxon>Actinomycetes</taxon>
        <taxon>Micromonosporales</taxon>
        <taxon>Micromonosporaceae</taxon>
        <taxon>Natronosporangium</taxon>
    </lineage>
</organism>
<evidence type="ECO:0000256" key="1">
    <source>
        <dbReference type="ARBA" id="ARBA00004141"/>
    </source>
</evidence>
<feature type="domain" description="Potassium channel" evidence="10">
    <location>
        <begin position="142"/>
        <end position="200"/>
    </location>
</feature>
<keyword evidence="4 9" id="KW-1133">Transmembrane helix</keyword>
<keyword evidence="12" id="KW-1185">Reference proteome</keyword>
<dbReference type="Gene3D" id="1.10.287.70">
    <property type="match status" value="1"/>
</dbReference>
<keyword evidence="2" id="KW-0813">Transport</keyword>
<feature type="region of interest" description="Disordered" evidence="8">
    <location>
        <begin position="237"/>
        <end position="272"/>
    </location>
</feature>
<evidence type="ECO:0000259" key="10">
    <source>
        <dbReference type="Pfam" id="PF07885"/>
    </source>
</evidence>
<feature type="transmembrane region" description="Helical" evidence="9">
    <location>
        <begin position="12"/>
        <end position="29"/>
    </location>
</feature>
<dbReference type="InterPro" id="IPR013099">
    <property type="entry name" value="K_chnl_dom"/>
</dbReference>
<dbReference type="PANTHER" id="PTHR11537">
    <property type="entry name" value="VOLTAGE-GATED POTASSIUM CHANNEL"/>
    <property type="match status" value="1"/>
</dbReference>